<dbReference type="PANTHER" id="PTHR30349">
    <property type="entry name" value="PHAGE INTEGRASE-RELATED"/>
    <property type="match status" value="1"/>
</dbReference>
<dbReference type="InterPro" id="IPR011010">
    <property type="entry name" value="DNA_brk_join_enz"/>
</dbReference>
<dbReference type="AlphaFoldDB" id="A0A5E4ZD35"/>
<evidence type="ECO:0000256" key="3">
    <source>
        <dbReference type="ARBA" id="ARBA00023172"/>
    </source>
</evidence>
<dbReference type="GO" id="GO:0003677">
    <property type="term" value="F:DNA binding"/>
    <property type="evidence" value="ECO:0007669"/>
    <property type="project" value="UniProtKB-KW"/>
</dbReference>
<dbReference type="PANTHER" id="PTHR30349:SF94">
    <property type="entry name" value="INTEGRASE_RECOMBINASE HI_1414-RELATED"/>
    <property type="match status" value="1"/>
</dbReference>
<accession>A0A5E4ZD35</accession>
<dbReference type="GO" id="GO:0006310">
    <property type="term" value="P:DNA recombination"/>
    <property type="evidence" value="ECO:0007669"/>
    <property type="project" value="UniProtKB-KW"/>
</dbReference>
<dbReference type="Pfam" id="PF00589">
    <property type="entry name" value="Phage_integrase"/>
    <property type="match status" value="1"/>
</dbReference>
<dbReference type="Pfam" id="PF24624">
    <property type="entry name" value="Int_N"/>
    <property type="match status" value="1"/>
</dbReference>
<proteinExistence type="predicted"/>
<organism evidence="5 6">
    <name type="scientific">Pandoraea horticolens</name>
    <dbReference type="NCBI Taxonomy" id="2508298"/>
    <lineage>
        <taxon>Bacteria</taxon>
        <taxon>Pseudomonadati</taxon>
        <taxon>Pseudomonadota</taxon>
        <taxon>Betaproteobacteria</taxon>
        <taxon>Burkholderiales</taxon>
        <taxon>Burkholderiaceae</taxon>
        <taxon>Pandoraea</taxon>
    </lineage>
</organism>
<keyword evidence="1" id="KW-0229">DNA integration</keyword>
<name>A0A5E4ZD35_9BURK</name>
<feature type="domain" description="Tyr recombinase" evidence="4">
    <location>
        <begin position="153"/>
        <end position="333"/>
    </location>
</feature>
<dbReference type="RefSeq" id="WP_150624719.1">
    <property type="nucleotide sequence ID" value="NZ_CABPSM010000037.1"/>
</dbReference>
<dbReference type="GO" id="GO:0015074">
    <property type="term" value="P:DNA integration"/>
    <property type="evidence" value="ECO:0007669"/>
    <property type="project" value="UniProtKB-KW"/>
</dbReference>
<evidence type="ECO:0000256" key="2">
    <source>
        <dbReference type="ARBA" id="ARBA00023125"/>
    </source>
</evidence>
<dbReference type="InterPro" id="IPR050090">
    <property type="entry name" value="Tyrosine_recombinase_XerCD"/>
</dbReference>
<gene>
    <name evidence="5" type="ORF">PHO31112_05378</name>
</gene>
<evidence type="ECO:0000256" key="1">
    <source>
        <dbReference type="ARBA" id="ARBA00022908"/>
    </source>
</evidence>
<evidence type="ECO:0000313" key="6">
    <source>
        <dbReference type="Proteomes" id="UP000343317"/>
    </source>
</evidence>
<reference evidence="5 6" key="1">
    <citation type="submission" date="2019-08" db="EMBL/GenBank/DDBJ databases">
        <authorList>
            <person name="Peeters C."/>
        </authorList>
    </citation>
    <scope>NUCLEOTIDE SEQUENCE [LARGE SCALE GENOMIC DNA]</scope>
    <source>
        <strain evidence="5 6">LMG 31112</strain>
    </source>
</reference>
<protein>
    <submittedName>
        <fullName evidence="5">Integrase</fullName>
    </submittedName>
</protein>
<dbReference type="PROSITE" id="PS51898">
    <property type="entry name" value="TYR_RECOMBINASE"/>
    <property type="match status" value="1"/>
</dbReference>
<dbReference type="InterPro" id="IPR013762">
    <property type="entry name" value="Integrase-like_cat_sf"/>
</dbReference>
<keyword evidence="3" id="KW-0233">DNA recombination</keyword>
<evidence type="ECO:0000259" key="4">
    <source>
        <dbReference type="PROSITE" id="PS51898"/>
    </source>
</evidence>
<dbReference type="Gene3D" id="1.10.443.10">
    <property type="entry name" value="Intergrase catalytic core"/>
    <property type="match status" value="1"/>
</dbReference>
<dbReference type="InterPro" id="IPR002104">
    <property type="entry name" value="Integrase_catalytic"/>
</dbReference>
<dbReference type="SUPFAM" id="SSF56349">
    <property type="entry name" value="DNA breaking-rejoining enzymes"/>
    <property type="match status" value="1"/>
</dbReference>
<dbReference type="Proteomes" id="UP000343317">
    <property type="component" value="Unassembled WGS sequence"/>
</dbReference>
<keyword evidence="2" id="KW-0238">DNA-binding</keyword>
<dbReference type="Gene3D" id="1.10.150.130">
    <property type="match status" value="1"/>
</dbReference>
<dbReference type="EMBL" id="CABPSM010000037">
    <property type="protein sequence ID" value="VVE58778.1"/>
    <property type="molecule type" value="Genomic_DNA"/>
</dbReference>
<evidence type="ECO:0000313" key="5">
    <source>
        <dbReference type="EMBL" id="VVE58778.1"/>
    </source>
</evidence>
<dbReference type="InterPro" id="IPR057084">
    <property type="entry name" value="Int_N"/>
</dbReference>
<dbReference type="CDD" id="cd00796">
    <property type="entry name" value="INT_Rci_Hp1_C"/>
    <property type="match status" value="1"/>
</dbReference>
<keyword evidence="6" id="KW-1185">Reference proteome</keyword>
<dbReference type="InterPro" id="IPR010998">
    <property type="entry name" value="Integrase_recombinase_N"/>
</dbReference>
<sequence length="333" mass="37107">MATYRKRGTTWRAEVAKAGVRRSGTFNTKAEAVAWATSIEAKVISGSTEAVVSGKTLRDAFLRYATEVSPTKAGARWELVRFNALTRQLDFIGEILGRITSDQIGSWRDGRLAAVAPSTVNRDMNLLSAVFEAARREWKWCEKNPIRDVRRPRNPKPRDRRVAEKETQAMVAALGYVPGRTPETHSQRVALAFLIALETGMRQGEIAGLEWGRVFLNKRYVRLANTKNGDARDVPLSSNAVEYLELLPQNGGPCLGVNTPSIDALWRKARAKASRVVPTVADLRFHDSRHEAITRLARKLDVLDLARMIGHRDPRSLMIYYNATASDIAGRLG</sequence>